<dbReference type="CDD" id="cd00527">
    <property type="entry name" value="IF6"/>
    <property type="match status" value="1"/>
</dbReference>
<comment type="similarity">
    <text evidence="5">Belongs to the eIF-6 family.</text>
</comment>
<dbReference type="GO" id="GO:0000463">
    <property type="term" value="P:maturation of LSU-rRNA from tricistronic rRNA transcript (SSU-rRNA, 5.8S rRNA, LSU-rRNA)"/>
    <property type="evidence" value="ECO:0007669"/>
    <property type="project" value="EnsemblFungi"/>
</dbReference>
<dbReference type="GO" id="GO:0030687">
    <property type="term" value="C:preribosome, large subunit precursor"/>
    <property type="evidence" value="ECO:0007669"/>
    <property type="project" value="EnsemblFungi"/>
</dbReference>
<accession>A0A137PA04</accession>
<dbReference type="SUPFAM" id="SSF55909">
    <property type="entry name" value="Pentein"/>
    <property type="match status" value="1"/>
</dbReference>
<dbReference type="OrthoDB" id="4155914at2759"/>
<evidence type="ECO:0000313" key="7">
    <source>
        <dbReference type="Proteomes" id="UP000070444"/>
    </source>
</evidence>
<comment type="subcellular location">
    <subcellularLocation>
        <location evidence="5">Cytoplasm</location>
    </subcellularLocation>
    <subcellularLocation>
        <location evidence="5">Nucleus</location>
        <location evidence="5">Nucleolus</location>
    </subcellularLocation>
    <text evidence="5">Shuttles between cytoplasm and nucleus/nucleolus.</text>
</comment>
<sequence>MAVRAQFENSNEIGVFSRLTNSYALVAIGGSENFYSVFESELNDTIPVIHTSIGGTRIVGRLTVGNRNGLLVPFTTTDQELQHLRNSLPEKVQIQRVEERLSALGNVVACNDYVALVHPDIDRETEEIISDVLGVEVFRQTIADNVLVGSYCAISNKGGLVHPRTSIQDQDELSSLLQVPLVAGTVNRGSDVIGAGMVVNDWSAFAGMDTTATELSVVESIFNIQDSNAGAVVNEMRDALIDTYS</sequence>
<dbReference type="AlphaFoldDB" id="A0A137PA04"/>
<feature type="modified residue" description="Phosphoserine; by CK1" evidence="5">
    <location>
        <position position="175"/>
    </location>
</feature>
<dbReference type="PIRSF" id="PIRSF006413">
    <property type="entry name" value="IF-6"/>
    <property type="match status" value="1"/>
</dbReference>
<dbReference type="GO" id="GO:0042256">
    <property type="term" value="P:cytosolic ribosome assembly"/>
    <property type="evidence" value="ECO:0007669"/>
    <property type="project" value="UniProtKB-UniRule"/>
</dbReference>
<keyword evidence="5" id="KW-0690">Ribosome biogenesis</keyword>
<keyword evidence="4 5" id="KW-0539">Nucleus</keyword>
<evidence type="ECO:0000256" key="2">
    <source>
        <dbReference type="ARBA" id="ARBA00022540"/>
    </source>
</evidence>
<dbReference type="GO" id="GO:0000466">
    <property type="term" value="P:maturation of 5.8S rRNA from tricistronic rRNA transcript (SSU-rRNA, 5.8S rRNA, LSU-rRNA)"/>
    <property type="evidence" value="ECO:0007669"/>
    <property type="project" value="EnsemblFungi"/>
</dbReference>
<keyword evidence="7" id="KW-1185">Reference proteome</keyword>
<gene>
    <name evidence="5" type="primary">TIF6</name>
    <name evidence="6" type="ORF">CONCODRAFT_84468</name>
</gene>
<dbReference type="EMBL" id="KQ964466">
    <property type="protein sequence ID" value="KXN71830.1"/>
    <property type="molecule type" value="Genomic_DNA"/>
</dbReference>
<dbReference type="GO" id="GO:0043023">
    <property type="term" value="F:ribosomal large subunit binding"/>
    <property type="evidence" value="ECO:0007669"/>
    <property type="project" value="UniProtKB-UniRule"/>
</dbReference>
<dbReference type="GO" id="GO:0003743">
    <property type="term" value="F:translation initiation factor activity"/>
    <property type="evidence" value="ECO:0007669"/>
    <property type="project" value="UniProtKB-UniRule"/>
</dbReference>
<dbReference type="FunFam" id="3.75.10.10:FF:000001">
    <property type="entry name" value="Eukaryotic translation initiation factor 6"/>
    <property type="match status" value="1"/>
</dbReference>
<dbReference type="GO" id="GO:0005730">
    <property type="term" value="C:nucleolus"/>
    <property type="evidence" value="ECO:0007669"/>
    <property type="project" value="UniProtKB-SubCell"/>
</dbReference>
<keyword evidence="3 5" id="KW-0648">Protein biosynthesis</keyword>
<dbReference type="Pfam" id="PF01912">
    <property type="entry name" value="eIF-6"/>
    <property type="match status" value="1"/>
</dbReference>
<keyword evidence="5" id="KW-0597">Phosphoprotein</keyword>
<evidence type="ECO:0000256" key="5">
    <source>
        <dbReference type="HAMAP-Rule" id="MF_03132"/>
    </source>
</evidence>
<dbReference type="SMART" id="SM00654">
    <property type="entry name" value="eIF6"/>
    <property type="match status" value="1"/>
</dbReference>
<comment type="PTM">
    <text evidence="5">Phosphorylation at Ser-174 and Ser-175 promotes nuclear export.</text>
</comment>
<evidence type="ECO:0000256" key="1">
    <source>
        <dbReference type="ARBA" id="ARBA00022490"/>
    </source>
</evidence>
<comment type="subunit">
    <text evidence="5">Monomer. Associates with the 60S ribosomal subunit.</text>
</comment>
<dbReference type="Proteomes" id="UP000070444">
    <property type="component" value="Unassembled WGS sequence"/>
</dbReference>
<dbReference type="STRING" id="796925.A0A137PA04"/>
<dbReference type="Gene3D" id="3.75.10.10">
    <property type="entry name" value="L-arginine/glycine Amidinotransferase, Chain A"/>
    <property type="match status" value="1"/>
</dbReference>
<evidence type="ECO:0000313" key="6">
    <source>
        <dbReference type="EMBL" id="KXN71830.1"/>
    </source>
</evidence>
<dbReference type="OMA" id="WCAFCGM"/>
<feature type="modified residue" description="Phosphoserine; by CK1" evidence="5">
    <location>
        <position position="174"/>
    </location>
</feature>
<dbReference type="InterPro" id="IPR002769">
    <property type="entry name" value="eIF6"/>
</dbReference>
<comment type="function">
    <text evidence="5">Binds to the 60S ribosomal subunit and prevents its association with the 40S ribosomal subunit to form the 80S initiation complex in the cytoplasm. Is also involved in ribosome biogenesis. Associates with pre-60S subunits in the nucleus and is involved in its nuclear export.</text>
</comment>
<name>A0A137PA04_CONC2</name>
<dbReference type="GO" id="GO:0000054">
    <property type="term" value="P:ribosomal subunit export from nucleus"/>
    <property type="evidence" value="ECO:0007669"/>
    <property type="project" value="UniProtKB-UniRule"/>
</dbReference>
<evidence type="ECO:0000256" key="3">
    <source>
        <dbReference type="ARBA" id="ARBA00022917"/>
    </source>
</evidence>
<dbReference type="PANTHER" id="PTHR10784">
    <property type="entry name" value="TRANSLATION INITIATION FACTOR 6"/>
    <property type="match status" value="1"/>
</dbReference>
<proteinExistence type="inferred from homology"/>
<keyword evidence="2 5" id="KW-0396">Initiation factor</keyword>
<keyword evidence="1 5" id="KW-0963">Cytoplasm</keyword>
<dbReference type="HAMAP" id="MF_00032">
    <property type="entry name" value="eIF_6"/>
    <property type="match status" value="1"/>
</dbReference>
<dbReference type="GO" id="GO:0005737">
    <property type="term" value="C:cytoplasm"/>
    <property type="evidence" value="ECO:0007669"/>
    <property type="project" value="UniProtKB-SubCell"/>
</dbReference>
<organism evidence="6 7">
    <name type="scientific">Conidiobolus coronatus (strain ATCC 28846 / CBS 209.66 / NRRL 28638)</name>
    <name type="common">Delacroixia coronata</name>
    <dbReference type="NCBI Taxonomy" id="796925"/>
    <lineage>
        <taxon>Eukaryota</taxon>
        <taxon>Fungi</taxon>
        <taxon>Fungi incertae sedis</taxon>
        <taxon>Zoopagomycota</taxon>
        <taxon>Entomophthoromycotina</taxon>
        <taxon>Entomophthoromycetes</taxon>
        <taxon>Entomophthorales</taxon>
        <taxon>Ancylistaceae</taxon>
        <taxon>Conidiobolus</taxon>
    </lineage>
</organism>
<evidence type="ECO:0000256" key="4">
    <source>
        <dbReference type="ARBA" id="ARBA00023242"/>
    </source>
</evidence>
<protein>
    <recommendedName>
        <fullName evidence="5">Eukaryotic translation initiation factor 6</fullName>
        <shortName evidence="5">eIF-6</shortName>
    </recommendedName>
</protein>
<dbReference type="GO" id="GO:1902626">
    <property type="term" value="P:assembly of large subunit precursor of preribosome"/>
    <property type="evidence" value="ECO:0007669"/>
    <property type="project" value="EnsemblFungi"/>
</dbReference>
<dbReference type="NCBIfam" id="TIGR00323">
    <property type="entry name" value="eIF-6"/>
    <property type="match status" value="1"/>
</dbReference>
<reference evidence="6 7" key="1">
    <citation type="journal article" date="2015" name="Genome Biol. Evol.">
        <title>Phylogenomic analyses indicate that early fungi evolved digesting cell walls of algal ancestors of land plants.</title>
        <authorList>
            <person name="Chang Y."/>
            <person name="Wang S."/>
            <person name="Sekimoto S."/>
            <person name="Aerts A.L."/>
            <person name="Choi C."/>
            <person name="Clum A."/>
            <person name="LaButti K.M."/>
            <person name="Lindquist E.A."/>
            <person name="Yee Ngan C."/>
            <person name="Ohm R.A."/>
            <person name="Salamov A.A."/>
            <person name="Grigoriev I.V."/>
            <person name="Spatafora J.W."/>
            <person name="Berbee M.L."/>
        </authorList>
    </citation>
    <scope>NUCLEOTIDE SEQUENCE [LARGE SCALE GENOMIC DNA]</scope>
    <source>
        <strain evidence="6 7">NRRL 28638</strain>
    </source>
</reference>